<keyword evidence="2" id="KW-0472">Membrane</keyword>
<name>A0A109ZY47_9BRAD</name>
<feature type="transmembrane region" description="Helical" evidence="2">
    <location>
        <begin position="138"/>
        <end position="155"/>
    </location>
</feature>
<feature type="region of interest" description="Disordered" evidence="1">
    <location>
        <begin position="186"/>
        <end position="216"/>
    </location>
</feature>
<organism evidence="3">
    <name type="scientific">Tardiphaga robiniae</name>
    <dbReference type="NCBI Taxonomy" id="943830"/>
    <lineage>
        <taxon>Bacteria</taxon>
        <taxon>Pseudomonadati</taxon>
        <taxon>Pseudomonadota</taxon>
        <taxon>Alphaproteobacteria</taxon>
        <taxon>Hyphomicrobiales</taxon>
        <taxon>Nitrobacteraceae</taxon>
        <taxon>Tardiphaga</taxon>
    </lineage>
</organism>
<feature type="transmembrane region" description="Helical" evidence="2">
    <location>
        <begin position="82"/>
        <end position="105"/>
    </location>
</feature>
<evidence type="ECO:0000256" key="2">
    <source>
        <dbReference type="SAM" id="Phobius"/>
    </source>
</evidence>
<accession>A0A109ZY47</accession>
<keyword evidence="2" id="KW-1133">Transmembrane helix</keyword>
<dbReference type="EMBL" id="KT955714">
    <property type="protein sequence ID" value="AMH39432.1"/>
    <property type="molecule type" value="Genomic_DNA"/>
</dbReference>
<reference evidence="3" key="1">
    <citation type="submission" date="2015-10" db="EMBL/GenBank/DDBJ databases">
        <title>Evolution marks in rhizobial microsymbionts genomes from the relict species Vavilovia formosa (Stev.) Fed.</title>
        <authorList>
            <person name="Kopat V."/>
        </authorList>
    </citation>
    <scope>NUCLEOTIDE SEQUENCE</scope>
    <source>
        <strain evidence="3">Vaf-07</strain>
    </source>
</reference>
<feature type="transmembrane region" description="Helical" evidence="2">
    <location>
        <begin position="51"/>
        <end position="70"/>
    </location>
</feature>
<sequence>MSELDLPPSRDTEDIRFRTRSIVLRQLPFLAILALAIAGVAYTNFSGKPLIGYWEFLALAIGVVCVVTEWTELDDRQARVRLVWTQALHWIAVLVTMNIMLLAGVQQLLPAPATSLVLLILLALGTFLAGLNLMSLQMGFLGLSMALAVPAISWIKQSALFLILVVVFVIGLAMAFWSLRTDTRRSERTASSRPASPGDPVADHEDTSDEDTSDIEAARRRLGLSDD</sequence>
<evidence type="ECO:0000256" key="1">
    <source>
        <dbReference type="SAM" id="MobiDB-lite"/>
    </source>
</evidence>
<feature type="transmembrane region" description="Helical" evidence="2">
    <location>
        <begin position="161"/>
        <end position="179"/>
    </location>
</feature>
<evidence type="ECO:0000313" key="3">
    <source>
        <dbReference type="EMBL" id="AMH39432.1"/>
    </source>
</evidence>
<keyword evidence="2" id="KW-0812">Transmembrane</keyword>
<gene>
    <name evidence="3" type="ORF">PROKKA_00619</name>
</gene>
<protein>
    <submittedName>
        <fullName evidence="3">Uncharacterized protein</fullName>
    </submittedName>
</protein>
<proteinExistence type="predicted"/>
<feature type="transmembrane region" description="Helical" evidence="2">
    <location>
        <begin position="111"/>
        <end position="131"/>
    </location>
</feature>
<dbReference type="RefSeq" id="WP_244499644.1">
    <property type="nucleotide sequence ID" value="NZ_LVYV01000001.1"/>
</dbReference>
<feature type="transmembrane region" description="Helical" evidence="2">
    <location>
        <begin position="27"/>
        <end position="45"/>
    </location>
</feature>
<dbReference type="AlphaFoldDB" id="A0A109ZY47"/>